<dbReference type="GeneID" id="66116364"/>
<keyword evidence="3" id="KW-1185">Reference proteome</keyword>
<dbReference type="OrthoDB" id="3980365at2759"/>
<comment type="caution">
    <text evidence="2">The sequence shown here is derived from an EMBL/GenBank/DDBJ whole genome shotgun (WGS) entry which is preliminary data.</text>
</comment>
<evidence type="ECO:0000313" key="3">
    <source>
        <dbReference type="Proteomes" id="UP000790833"/>
    </source>
</evidence>
<dbReference type="EMBL" id="JAHMUF010000026">
    <property type="protein sequence ID" value="KAG7191595.1"/>
    <property type="molecule type" value="Genomic_DNA"/>
</dbReference>
<evidence type="ECO:0000313" key="2">
    <source>
        <dbReference type="EMBL" id="KAG7191595.1"/>
    </source>
</evidence>
<keyword evidence="1" id="KW-0472">Membrane</keyword>
<reference evidence="2" key="1">
    <citation type="submission" date="2021-03" db="EMBL/GenBank/DDBJ databases">
        <authorList>
            <person name="Palmer J.M."/>
        </authorList>
    </citation>
    <scope>NUCLEOTIDE SEQUENCE</scope>
    <source>
        <strain evidence="2">ARV_011</strain>
    </source>
</reference>
<keyword evidence="1" id="KW-0812">Transmembrane</keyword>
<proteinExistence type="predicted"/>
<accession>A0A9P7V5L7</accession>
<name>A0A9P7V5L7_9ASCO</name>
<feature type="transmembrane region" description="Helical" evidence="1">
    <location>
        <begin position="33"/>
        <end position="52"/>
    </location>
</feature>
<keyword evidence="1" id="KW-1133">Transmembrane helix</keyword>
<dbReference type="AlphaFoldDB" id="A0A9P7V5L7"/>
<sequence length="224" mass="25176">MVSVVTIPETAYNASSYVDVRRRSRLLSYFIKLSNRAALTAIGAYLVGWFVIKRLLETKNERTLGLTTHLRAALRDGYLKMIGYVEHIPIVTMNKNGSLCADAVIQTDDSYLDRKHQVAKEQRHESTKSLVALKNKLTMLSDTLDKQCQSYLVSEMPLYVIADIAVKNLRKKADSTYFAYDTVFTKPAPDVSAVSNEPKRPINLVSETKLSIRSIKGMYMSGMA</sequence>
<organism evidence="2 3">
    <name type="scientific">Scheffersomyces spartinae</name>
    <dbReference type="NCBI Taxonomy" id="45513"/>
    <lineage>
        <taxon>Eukaryota</taxon>
        <taxon>Fungi</taxon>
        <taxon>Dikarya</taxon>
        <taxon>Ascomycota</taxon>
        <taxon>Saccharomycotina</taxon>
        <taxon>Pichiomycetes</taxon>
        <taxon>Debaryomycetaceae</taxon>
        <taxon>Scheffersomyces</taxon>
    </lineage>
</organism>
<dbReference type="RefSeq" id="XP_043047147.1">
    <property type="nucleotide sequence ID" value="XM_043193728.1"/>
</dbReference>
<protein>
    <submittedName>
        <fullName evidence="2">Uncharacterized protein</fullName>
    </submittedName>
</protein>
<evidence type="ECO:0000256" key="1">
    <source>
        <dbReference type="SAM" id="Phobius"/>
    </source>
</evidence>
<dbReference type="Proteomes" id="UP000790833">
    <property type="component" value="Unassembled WGS sequence"/>
</dbReference>
<gene>
    <name evidence="2" type="ORF">KQ657_002990</name>
</gene>